<name>A0A834X9H5_9FABA</name>
<dbReference type="EMBL" id="JAAIUW010000002">
    <property type="protein sequence ID" value="KAF7841598.1"/>
    <property type="molecule type" value="Genomic_DNA"/>
</dbReference>
<gene>
    <name evidence="1" type="ORF">G2W53_003896</name>
</gene>
<sequence length="44" mass="4987">MIMASLKHQFPDFRISKVDLFWALRDRGLVTSKPGKAPEAPFPS</sequence>
<evidence type="ECO:0000313" key="2">
    <source>
        <dbReference type="Proteomes" id="UP000634136"/>
    </source>
</evidence>
<evidence type="ECO:0000313" key="1">
    <source>
        <dbReference type="EMBL" id="KAF7841598.1"/>
    </source>
</evidence>
<comment type="caution">
    <text evidence="1">The sequence shown here is derived from an EMBL/GenBank/DDBJ whole genome shotgun (WGS) entry which is preliminary data.</text>
</comment>
<reference evidence="1" key="1">
    <citation type="submission" date="2020-09" db="EMBL/GenBank/DDBJ databases">
        <title>Genome-Enabled Discovery of Anthraquinone Biosynthesis in Senna tora.</title>
        <authorList>
            <person name="Kang S.-H."/>
            <person name="Pandey R.P."/>
            <person name="Lee C.-M."/>
            <person name="Sim J.-S."/>
            <person name="Jeong J.-T."/>
            <person name="Choi B.-S."/>
            <person name="Jung M."/>
            <person name="Ginzburg D."/>
            <person name="Zhao K."/>
            <person name="Won S.Y."/>
            <person name="Oh T.-J."/>
            <person name="Yu Y."/>
            <person name="Kim N.-H."/>
            <person name="Lee O.R."/>
            <person name="Lee T.-H."/>
            <person name="Bashyal P."/>
            <person name="Kim T.-S."/>
            <person name="Lee W.-H."/>
            <person name="Kawkins C."/>
            <person name="Kim C.-K."/>
            <person name="Kim J.S."/>
            <person name="Ahn B.O."/>
            <person name="Rhee S.Y."/>
            <person name="Sohng J.K."/>
        </authorList>
    </citation>
    <scope>NUCLEOTIDE SEQUENCE</scope>
    <source>
        <tissue evidence="1">Leaf</tissue>
    </source>
</reference>
<organism evidence="1 2">
    <name type="scientific">Senna tora</name>
    <dbReference type="NCBI Taxonomy" id="362788"/>
    <lineage>
        <taxon>Eukaryota</taxon>
        <taxon>Viridiplantae</taxon>
        <taxon>Streptophyta</taxon>
        <taxon>Embryophyta</taxon>
        <taxon>Tracheophyta</taxon>
        <taxon>Spermatophyta</taxon>
        <taxon>Magnoliopsida</taxon>
        <taxon>eudicotyledons</taxon>
        <taxon>Gunneridae</taxon>
        <taxon>Pentapetalae</taxon>
        <taxon>rosids</taxon>
        <taxon>fabids</taxon>
        <taxon>Fabales</taxon>
        <taxon>Fabaceae</taxon>
        <taxon>Caesalpinioideae</taxon>
        <taxon>Cassia clade</taxon>
        <taxon>Senna</taxon>
    </lineage>
</organism>
<accession>A0A834X9H5</accession>
<dbReference type="Proteomes" id="UP000634136">
    <property type="component" value="Unassembled WGS sequence"/>
</dbReference>
<dbReference type="AlphaFoldDB" id="A0A834X9H5"/>
<keyword evidence="2" id="KW-1185">Reference proteome</keyword>
<proteinExistence type="predicted"/>
<protein>
    <submittedName>
        <fullName evidence="1">Uncharacterized protein</fullName>
    </submittedName>
</protein>